<dbReference type="PROSITE" id="PS50931">
    <property type="entry name" value="HTH_LYSR"/>
    <property type="match status" value="1"/>
</dbReference>
<sequence>MPRHLPLTALRACEAAARIGSFRMAADDLGLTPSAVGHAIRGLERDLGAVLFERQGRSIRLTAEDETLMRHVERGFGELQLGLSRVAARGPQLLKLHCAPGFASQWLLPHLRRLLSECEGLEVCIAAGTDYTRFLADEFDADIV</sequence>
<reference evidence="3 4" key="1">
    <citation type="journal article" date="2015" name="Int. J. Syst. Evol. Microbiol.">
        <title>Roseomonas oryzae sp. nov., isolated from paddy rhizosphere soil.</title>
        <authorList>
            <person name="Ramaprasad E.V."/>
            <person name="Sasikala Ch."/>
            <person name="Ramana Ch.V."/>
        </authorList>
    </citation>
    <scope>NUCLEOTIDE SEQUENCE [LARGE SCALE GENOMIC DNA]</scope>
    <source>
        <strain evidence="3 4">KCTC 42542</strain>
    </source>
</reference>
<dbReference type="GO" id="GO:0006351">
    <property type="term" value="P:DNA-templated transcription"/>
    <property type="evidence" value="ECO:0007669"/>
    <property type="project" value="TreeGrafter"/>
</dbReference>
<dbReference type="InterPro" id="IPR036390">
    <property type="entry name" value="WH_DNA-bd_sf"/>
</dbReference>
<dbReference type="InterPro" id="IPR000847">
    <property type="entry name" value="LysR_HTH_N"/>
</dbReference>
<proteinExistence type="inferred from homology"/>
<dbReference type="OrthoDB" id="9794694at2"/>
<dbReference type="Proteomes" id="UP000322110">
    <property type="component" value="Unassembled WGS sequence"/>
</dbReference>
<evidence type="ECO:0000313" key="3">
    <source>
        <dbReference type="EMBL" id="KAA2213019.1"/>
    </source>
</evidence>
<dbReference type="GO" id="GO:0003700">
    <property type="term" value="F:DNA-binding transcription factor activity"/>
    <property type="evidence" value="ECO:0007669"/>
    <property type="project" value="InterPro"/>
</dbReference>
<dbReference type="SUPFAM" id="SSF46785">
    <property type="entry name" value="Winged helix' DNA-binding domain"/>
    <property type="match status" value="1"/>
</dbReference>
<protein>
    <submittedName>
        <fullName evidence="3">LysR family transcriptional regulator</fullName>
    </submittedName>
</protein>
<dbReference type="EMBL" id="VUKA01000005">
    <property type="protein sequence ID" value="KAA2213019.1"/>
    <property type="molecule type" value="Genomic_DNA"/>
</dbReference>
<dbReference type="InterPro" id="IPR036388">
    <property type="entry name" value="WH-like_DNA-bd_sf"/>
</dbReference>
<dbReference type="Gene3D" id="1.10.10.10">
    <property type="entry name" value="Winged helix-like DNA-binding domain superfamily/Winged helix DNA-binding domain"/>
    <property type="match status" value="1"/>
</dbReference>
<dbReference type="InterPro" id="IPR058163">
    <property type="entry name" value="LysR-type_TF_proteobact-type"/>
</dbReference>
<feature type="domain" description="HTH lysR-type" evidence="2">
    <location>
        <begin position="5"/>
        <end position="62"/>
    </location>
</feature>
<dbReference type="PANTHER" id="PTHR30537">
    <property type="entry name" value="HTH-TYPE TRANSCRIPTIONAL REGULATOR"/>
    <property type="match status" value="1"/>
</dbReference>
<comment type="similarity">
    <text evidence="1">Belongs to the LysR transcriptional regulatory family.</text>
</comment>
<dbReference type="PANTHER" id="PTHR30537:SF58">
    <property type="entry name" value="HTH-TYPE TRANSCRIPTIONAL REGULATOR PERR"/>
    <property type="match status" value="1"/>
</dbReference>
<dbReference type="Gene3D" id="3.40.190.10">
    <property type="entry name" value="Periplasmic binding protein-like II"/>
    <property type="match status" value="1"/>
</dbReference>
<name>A0A5B2TFR8_9PROT</name>
<organism evidence="3 4">
    <name type="scientific">Teichococcus oryzae</name>
    <dbReference type="NCBI Taxonomy" id="1608942"/>
    <lineage>
        <taxon>Bacteria</taxon>
        <taxon>Pseudomonadati</taxon>
        <taxon>Pseudomonadota</taxon>
        <taxon>Alphaproteobacteria</taxon>
        <taxon>Acetobacterales</taxon>
        <taxon>Roseomonadaceae</taxon>
        <taxon>Roseomonas</taxon>
    </lineage>
</organism>
<comment type="caution">
    <text evidence="3">The sequence shown here is derived from an EMBL/GenBank/DDBJ whole genome shotgun (WGS) entry which is preliminary data.</text>
</comment>
<evidence type="ECO:0000256" key="1">
    <source>
        <dbReference type="ARBA" id="ARBA00009437"/>
    </source>
</evidence>
<dbReference type="Pfam" id="PF00126">
    <property type="entry name" value="HTH_1"/>
    <property type="match status" value="1"/>
</dbReference>
<dbReference type="AlphaFoldDB" id="A0A5B2TFR8"/>
<gene>
    <name evidence="3" type="ORF">F0Q34_12925</name>
</gene>
<keyword evidence="4" id="KW-1185">Reference proteome</keyword>
<evidence type="ECO:0000259" key="2">
    <source>
        <dbReference type="PROSITE" id="PS50931"/>
    </source>
</evidence>
<dbReference type="RefSeq" id="WP_149812635.1">
    <property type="nucleotide sequence ID" value="NZ_VUKA01000005.1"/>
</dbReference>
<accession>A0A5B2TFR8</accession>
<evidence type="ECO:0000313" key="4">
    <source>
        <dbReference type="Proteomes" id="UP000322110"/>
    </source>
</evidence>
<dbReference type="GO" id="GO:0043565">
    <property type="term" value="F:sequence-specific DNA binding"/>
    <property type="evidence" value="ECO:0007669"/>
    <property type="project" value="TreeGrafter"/>
</dbReference>